<evidence type="ECO:0000313" key="1">
    <source>
        <dbReference type="EMBL" id="GMR50453.1"/>
    </source>
</evidence>
<feature type="non-terminal residue" evidence="1">
    <location>
        <position position="128"/>
    </location>
</feature>
<sequence length="128" mass="13254">TQINLGAAHKTDLKNGQTSVNAGFNQNLGAATLSGTGTATIDNHKKVDLQGGLNLVAPVAPNTNVDLGVLGKTGQKPTYTGDIKWEKEINDRTKLTVAAGHQTNGHDGRTKVEAGLQTEVGKGTLGLK</sequence>
<gene>
    <name evidence="1" type="ORF">PMAYCL1PPCAC_20648</name>
</gene>
<protein>
    <submittedName>
        <fullName evidence="1">Uncharacterized protein</fullName>
    </submittedName>
</protein>
<evidence type="ECO:0000313" key="2">
    <source>
        <dbReference type="Proteomes" id="UP001328107"/>
    </source>
</evidence>
<accession>A0AAN5CTI3</accession>
<dbReference type="EMBL" id="BTRK01000004">
    <property type="protein sequence ID" value="GMR50453.1"/>
    <property type="molecule type" value="Genomic_DNA"/>
</dbReference>
<reference evidence="2" key="1">
    <citation type="submission" date="2022-10" db="EMBL/GenBank/DDBJ databases">
        <title>Genome assembly of Pristionchus species.</title>
        <authorList>
            <person name="Yoshida K."/>
            <person name="Sommer R.J."/>
        </authorList>
    </citation>
    <scope>NUCLEOTIDE SEQUENCE [LARGE SCALE GENOMIC DNA]</scope>
    <source>
        <strain evidence="2">RS5460</strain>
    </source>
</reference>
<feature type="non-terminal residue" evidence="1">
    <location>
        <position position="1"/>
    </location>
</feature>
<proteinExistence type="predicted"/>
<dbReference type="Proteomes" id="UP001328107">
    <property type="component" value="Unassembled WGS sequence"/>
</dbReference>
<name>A0AAN5CTI3_9BILA</name>
<keyword evidence="2" id="KW-1185">Reference proteome</keyword>
<dbReference type="AlphaFoldDB" id="A0AAN5CTI3"/>
<organism evidence="1 2">
    <name type="scientific">Pristionchus mayeri</name>
    <dbReference type="NCBI Taxonomy" id="1317129"/>
    <lineage>
        <taxon>Eukaryota</taxon>
        <taxon>Metazoa</taxon>
        <taxon>Ecdysozoa</taxon>
        <taxon>Nematoda</taxon>
        <taxon>Chromadorea</taxon>
        <taxon>Rhabditida</taxon>
        <taxon>Rhabditina</taxon>
        <taxon>Diplogasteromorpha</taxon>
        <taxon>Diplogasteroidea</taxon>
        <taxon>Neodiplogasteridae</taxon>
        <taxon>Pristionchus</taxon>
    </lineage>
</organism>
<comment type="caution">
    <text evidence="1">The sequence shown here is derived from an EMBL/GenBank/DDBJ whole genome shotgun (WGS) entry which is preliminary data.</text>
</comment>